<dbReference type="Proteomes" id="UP000736335">
    <property type="component" value="Unassembled WGS sequence"/>
</dbReference>
<dbReference type="EMBL" id="WIUZ02000009">
    <property type="protein sequence ID" value="KAF9783872.1"/>
    <property type="molecule type" value="Genomic_DNA"/>
</dbReference>
<comment type="caution">
    <text evidence="1">The sequence shown here is derived from an EMBL/GenBank/DDBJ whole genome shotgun (WGS) entry which is preliminary data.</text>
</comment>
<accession>A0A9P6HBW3</accession>
<dbReference type="OrthoDB" id="3543113at2759"/>
<evidence type="ECO:0000313" key="2">
    <source>
        <dbReference type="Proteomes" id="UP000736335"/>
    </source>
</evidence>
<dbReference type="AlphaFoldDB" id="A0A9P6HBW3"/>
<reference evidence="1" key="1">
    <citation type="journal article" date="2020" name="Nat. Commun.">
        <title>Large-scale genome sequencing of mycorrhizal fungi provides insights into the early evolution of symbiotic traits.</title>
        <authorList>
            <person name="Miyauchi S."/>
            <person name="Kiss E."/>
            <person name="Kuo A."/>
            <person name="Drula E."/>
            <person name="Kohler A."/>
            <person name="Sanchez-Garcia M."/>
            <person name="Morin E."/>
            <person name="Andreopoulos B."/>
            <person name="Barry K.W."/>
            <person name="Bonito G."/>
            <person name="Buee M."/>
            <person name="Carver A."/>
            <person name="Chen C."/>
            <person name="Cichocki N."/>
            <person name="Clum A."/>
            <person name="Culley D."/>
            <person name="Crous P.W."/>
            <person name="Fauchery L."/>
            <person name="Girlanda M."/>
            <person name="Hayes R.D."/>
            <person name="Keri Z."/>
            <person name="LaButti K."/>
            <person name="Lipzen A."/>
            <person name="Lombard V."/>
            <person name="Magnuson J."/>
            <person name="Maillard F."/>
            <person name="Murat C."/>
            <person name="Nolan M."/>
            <person name="Ohm R.A."/>
            <person name="Pangilinan J."/>
            <person name="Pereira M.F."/>
            <person name="Perotto S."/>
            <person name="Peter M."/>
            <person name="Pfister S."/>
            <person name="Riley R."/>
            <person name="Sitrit Y."/>
            <person name="Stielow J.B."/>
            <person name="Szollosi G."/>
            <person name="Zifcakova L."/>
            <person name="Stursova M."/>
            <person name="Spatafora J.W."/>
            <person name="Tedersoo L."/>
            <person name="Vaario L.M."/>
            <person name="Yamada A."/>
            <person name="Yan M."/>
            <person name="Wang P."/>
            <person name="Xu J."/>
            <person name="Bruns T."/>
            <person name="Baldrian P."/>
            <person name="Vilgalys R."/>
            <person name="Dunand C."/>
            <person name="Henrissat B."/>
            <person name="Grigoriev I.V."/>
            <person name="Hibbett D."/>
            <person name="Nagy L.G."/>
            <person name="Martin F.M."/>
        </authorList>
    </citation>
    <scope>NUCLEOTIDE SEQUENCE</scope>
    <source>
        <strain evidence="1">UH-Tt-Lm1</strain>
    </source>
</reference>
<name>A0A9P6HBW3_9AGAM</name>
<dbReference type="GO" id="GO:0019005">
    <property type="term" value="C:SCF ubiquitin ligase complex"/>
    <property type="evidence" value="ECO:0007669"/>
    <property type="project" value="TreeGrafter"/>
</dbReference>
<dbReference type="PANTHER" id="PTHR13318:SF190">
    <property type="entry name" value="PARTNER OF PAIRED, ISOFORM B"/>
    <property type="match status" value="1"/>
</dbReference>
<evidence type="ECO:0008006" key="3">
    <source>
        <dbReference type="Google" id="ProtNLM"/>
    </source>
</evidence>
<reference evidence="1" key="2">
    <citation type="submission" date="2020-11" db="EMBL/GenBank/DDBJ databases">
        <authorList>
            <consortium name="DOE Joint Genome Institute"/>
            <person name="Kuo A."/>
            <person name="Miyauchi S."/>
            <person name="Kiss E."/>
            <person name="Drula E."/>
            <person name="Kohler A."/>
            <person name="Sanchez-Garcia M."/>
            <person name="Andreopoulos B."/>
            <person name="Barry K.W."/>
            <person name="Bonito G."/>
            <person name="Buee M."/>
            <person name="Carver A."/>
            <person name="Chen C."/>
            <person name="Cichocki N."/>
            <person name="Clum A."/>
            <person name="Culley D."/>
            <person name="Crous P.W."/>
            <person name="Fauchery L."/>
            <person name="Girlanda M."/>
            <person name="Hayes R."/>
            <person name="Keri Z."/>
            <person name="Labutti K."/>
            <person name="Lipzen A."/>
            <person name="Lombard V."/>
            <person name="Magnuson J."/>
            <person name="Maillard F."/>
            <person name="Morin E."/>
            <person name="Murat C."/>
            <person name="Nolan M."/>
            <person name="Ohm R."/>
            <person name="Pangilinan J."/>
            <person name="Pereira M."/>
            <person name="Perotto S."/>
            <person name="Peter M."/>
            <person name="Riley R."/>
            <person name="Sitrit Y."/>
            <person name="Stielow B."/>
            <person name="Szollosi G."/>
            <person name="Zifcakova L."/>
            <person name="Stursova M."/>
            <person name="Spatafora J.W."/>
            <person name="Tedersoo L."/>
            <person name="Vaario L.-M."/>
            <person name="Yamada A."/>
            <person name="Yan M."/>
            <person name="Wang P."/>
            <person name="Xu J."/>
            <person name="Bruns T."/>
            <person name="Baldrian P."/>
            <person name="Vilgalys R."/>
            <person name="Henrissat B."/>
            <person name="Grigoriev I.V."/>
            <person name="Hibbett D."/>
            <person name="Nagy L.G."/>
            <person name="Martin F.M."/>
        </authorList>
    </citation>
    <scope>NUCLEOTIDE SEQUENCE</scope>
    <source>
        <strain evidence="1">UH-Tt-Lm1</strain>
    </source>
</reference>
<dbReference type="SUPFAM" id="SSF52047">
    <property type="entry name" value="RNI-like"/>
    <property type="match status" value="1"/>
</dbReference>
<dbReference type="GO" id="GO:0031146">
    <property type="term" value="P:SCF-dependent proteasomal ubiquitin-dependent protein catabolic process"/>
    <property type="evidence" value="ECO:0007669"/>
    <property type="project" value="TreeGrafter"/>
</dbReference>
<dbReference type="InterPro" id="IPR032675">
    <property type="entry name" value="LRR_dom_sf"/>
</dbReference>
<organism evidence="1 2">
    <name type="scientific">Thelephora terrestris</name>
    <dbReference type="NCBI Taxonomy" id="56493"/>
    <lineage>
        <taxon>Eukaryota</taxon>
        <taxon>Fungi</taxon>
        <taxon>Dikarya</taxon>
        <taxon>Basidiomycota</taxon>
        <taxon>Agaricomycotina</taxon>
        <taxon>Agaricomycetes</taxon>
        <taxon>Thelephorales</taxon>
        <taxon>Thelephoraceae</taxon>
        <taxon>Thelephora</taxon>
    </lineage>
</organism>
<protein>
    <recommendedName>
        <fullName evidence="3">F-box domain-containing protein</fullName>
    </recommendedName>
</protein>
<keyword evidence="2" id="KW-1185">Reference proteome</keyword>
<dbReference type="Gene3D" id="3.80.10.10">
    <property type="entry name" value="Ribonuclease Inhibitor"/>
    <property type="match status" value="1"/>
</dbReference>
<sequence>MPSHLFQVDDVFRPIVEELVVLSAGSTLSLALCCKSLTDLSLSVLWERQKRLSTLIKVLPPDAWTYEETDSPAGELTIVRDLSPEEWKKLRKYASWMRELEFLEDEDEISQDVFDVLFRCPHPEPICPRLVKLTWVADSVFGGDFVHFFSPQLREVRLSSRPGTVFSFAQSISTLPILSLKTLSLSVAGDHTVRGAILSLLKTCPKNLRTLEVTRMNQLCDGSWCRILILLYRLRTLETDQFPPTCTLPATAYFPSLQQVTFRGPVAPRWIQFLSESSGQKVPSATGIRPRIVAPHLRKLYLEYEFELDSTFTFPLRMFRNLSALQLKSACSHDVCAFRLTDEDVSQLATQLPELRQLSLGTPCPHNDCMTTVDSLLSLSTHCKELRELRLHFNTRNFARDMKNSIHNALRHTPHPPSRCPLTILDVWQTPLTPDALGADLFPTLIGLVDIFPRLQRIMHRSRSPLDAWGWQRLDAQIASFQEMRTSLPSMFA</sequence>
<proteinExistence type="predicted"/>
<evidence type="ECO:0000313" key="1">
    <source>
        <dbReference type="EMBL" id="KAF9783872.1"/>
    </source>
</evidence>
<dbReference type="PANTHER" id="PTHR13318">
    <property type="entry name" value="PARTNER OF PAIRED, ISOFORM B-RELATED"/>
    <property type="match status" value="1"/>
</dbReference>
<gene>
    <name evidence="1" type="ORF">BJ322DRAFT_884686</name>
</gene>